<name>A0A068NIS9_FIMGI</name>
<dbReference type="eggNOG" id="COG0614">
    <property type="taxonomic scope" value="Bacteria"/>
</dbReference>
<dbReference type="AlphaFoldDB" id="A0A068NIS9"/>
<reference evidence="3" key="2">
    <citation type="submission" date="2014-01" db="EMBL/GenBank/DDBJ databases">
        <authorList>
            <person name="Hu Z.-Y."/>
            <person name="Wang Y.-Z."/>
            <person name="Im W.-T."/>
            <person name="Wang S.-Y."/>
            <person name="Zhao G.-P."/>
            <person name="Zheng H.-J."/>
            <person name="Quan Z.-X."/>
        </authorList>
    </citation>
    <scope>NUCLEOTIDE SEQUENCE</scope>
    <source>
        <strain evidence="3">Gsoil 348</strain>
    </source>
</reference>
<dbReference type="SUPFAM" id="SSF53807">
    <property type="entry name" value="Helical backbone' metal receptor"/>
    <property type="match status" value="1"/>
</dbReference>
<evidence type="ECO:0000259" key="2">
    <source>
        <dbReference type="PROSITE" id="PS50983"/>
    </source>
</evidence>
<dbReference type="GO" id="GO:0071281">
    <property type="term" value="P:cellular response to iron ion"/>
    <property type="evidence" value="ECO:0007669"/>
    <property type="project" value="TreeGrafter"/>
</dbReference>
<keyword evidence="4" id="KW-1185">Reference proteome</keyword>
<organism evidence="3 4">
    <name type="scientific">Fimbriimonas ginsengisoli Gsoil 348</name>
    <dbReference type="NCBI Taxonomy" id="661478"/>
    <lineage>
        <taxon>Bacteria</taxon>
        <taxon>Bacillati</taxon>
        <taxon>Armatimonadota</taxon>
        <taxon>Fimbriimonadia</taxon>
        <taxon>Fimbriimonadales</taxon>
        <taxon>Fimbriimonadaceae</taxon>
        <taxon>Fimbriimonas</taxon>
    </lineage>
</organism>
<gene>
    <name evidence="3" type="ORF">OP10G_0130</name>
</gene>
<sequence>MRRAASLLLLFAFVFGLTGCRQDDNSVALKVRPKRYSKVVSLSPGTTELLMAGLSMYDLKGRTAYDDWPKMSVDKVPVVASVKPDYEKLAALRPDLIVYDASLFNEQDLAKLKTLGADEFKIDANDLDTFRKQVFELGSLTGKETSASDYIDKIYIAQNTAQGALPTPKPRVAVMMPSASGDHYIAGTDSFDANMIRAVGGEPIGPAGTTFVKANPESLVALNPDVIVVGVAKKDQSGVVALLNDPRIKSINAIKNRKIRALDADVLLRRGSRVDLLISGLYRAISG</sequence>
<comment type="similarity">
    <text evidence="1">Belongs to the bacterial solute-binding protein 8 family.</text>
</comment>
<evidence type="ECO:0000313" key="3">
    <source>
        <dbReference type="EMBL" id="AIE83498.1"/>
    </source>
</evidence>
<dbReference type="STRING" id="661478.OP10G_0130"/>
<dbReference type="PANTHER" id="PTHR30535:SF34">
    <property type="entry name" value="MOLYBDATE-BINDING PROTEIN MOLA"/>
    <property type="match status" value="1"/>
</dbReference>
<protein>
    <submittedName>
        <fullName evidence="3">Vitamin B12 ABC transporter, B12-binding component BtuF</fullName>
    </submittedName>
</protein>
<dbReference type="Gene3D" id="3.40.50.1980">
    <property type="entry name" value="Nitrogenase molybdenum iron protein domain"/>
    <property type="match status" value="2"/>
</dbReference>
<evidence type="ECO:0000256" key="1">
    <source>
        <dbReference type="ARBA" id="ARBA00008814"/>
    </source>
</evidence>
<dbReference type="OrthoDB" id="9787830at2"/>
<dbReference type="KEGG" id="fgi:OP10G_0130"/>
<dbReference type="PANTHER" id="PTHR30535">
    <property type="entry name" value="VITAMIN B12-BINDING PROTEIN"/>
    <property type="match status" value="1"/>
</dbReference>
<reference evidence="3" key="1">
    <citation type="journal article" date="2014" name="PLoS ONE">
        <title>The first complete genome sequence of the class fimbriimonadia in the phylum armatimonadetes.</title>
        <authorList>
            <person name="Hu Z.Y."/>
            <person name="Wang Y.Z."/>
            <person name="Im W.T."/>
            <person name="Wang S.Y."/>
            <person name="Zhao G.P."/>
            <person name="Zheng H.J."/>
            <person name="Quan Z.X."/>
        </authorList>
    </citation>
    <scope>NUCLEOTIDE SEQUENCE [LARGE SCALE GENOMIC DNA]</scope>
    <source>
        <strain evidence="3">Gsoil 348</strain>
    </source>
</reference>
<dbReference type="PROSITE" id="PS50983">
    <property type="entry name" value="FE_B12_PBP"/>
    <property type="match status" value="1"/>
</dbReference>
<dbReference type="Proteomes" id="UP000027982">
    <property type="component" value="Chromosome"/>
</dbReference>
<dbReference type="RefSeq" id="WP_025227826.1">
    <property type="nucleotide sequence ID" value="NZ_CP007139.1"/>
</dbReference>
<accession>A0A068NIS9</accession>
<dbReference type="EMBL" id="CP007139">
    <property type="protein sequence ID" value="AIE83498.1"/>
    <property type="molecule type" value="Genomic_DNA"/>
</dbReference>
<feature type="domain" description="Fe/B12 periplasmic-binding" evidence="2">
    <location>
        <begin position="38"/>
        <end position="287"/>
    </location>
</feature>
<dbReference type="InterPro" id="IPR050902">
    <property type="entry name" value="ABC_Transporter_SBP"/>
</dbReference>
<dbReference type="Pfam" id="PF01497">
    <property type="entry name" value="Peripla_BP_2"/>
    <property type="match status" value="1"/>
</dbReference>
<dbReference type="HOGENOM" id="CLU_038034_2_5_0"/>
<dbReference type="InterPro" id="IPR002491">
    <property type="entry name" value="ABC_transptr_periplasmic_BD"/>
</dbReference>
<dbReference type="PROSITE" id="PS51257">
    <property type="entry name" value="PROKAR_LIPOPROTEIN"/>
    <property type="match status" value="1"/>
</dbReference>
<evidence type="ECO:0000313" key="4">
    <source>
        <dbReference type="Proteomes" id="UP000027982"/>
    </source>
</evidence>
<proteinExistence type="inferred from homology"/>